<keyword evidence="2" id="KW-0732">Signal</keyword>
<feature type="region of interest" description="Disordered" evidence="1">
    <location>
        <begin position="261"/>
        <end position="318"/>
    </location>
</feature>
<evidence type="ECO:0000313" key="3">
    <source>
        <dbReference type="Proteomes" id="UP000000715"/>
    </source>
</evidence>
<dbReference type="RefSeq" id="XP_004776802.2">
    <property type="nucleotide sequence ID" value="XM_004776745.3"/>
</dbReference>
<name>A0A8U0NE12_MUSPF</name>
<dbReference type="InterPro" id="IPR045030">
    <property type="entry name" value="LYSM1-4"/>
</dbReference>
<protein>
    <submittedName>
        <fullName evidence="4">LysM and putative peptidoglycan-binding domain-containing protein 1 isoform X1</fullName>
    </submittedName>
</protein>
<feature type="region of interest" description="Disordered" evidence="1">
    <location>
        <begin position="186"/>
        <end position="243"/>
    </location>
</feature>
<reference evidence="4" key="1">
    <citation type="submission" date="2025-08" db="UniProtKB">
        <authorList>
            <consortium name="RefSeq"/>
        </authorList>
    </citation>
    <scope>IDENTIFICATION</scope>
    <source>
        <tissue evidence="4">Brain</tissue>
    </source>
</reference>
<sequence length="318" mass="35415">MGRLLFPSGFFPVGFLTSLEALPCIHSAIRKPAHSPPRGPHFLRDPATPHARGLLGYEVFFSKSLPLGCLPTLASWLIRGVWRDKNLNVETDFDAVTDLMRSGPWRFSEWKVYYKLFRGPHAPPLPPISRQGWAGFIPDTSWPTPGRGGAWMEQIKRANRLYTNDSIFLKKTLYIPILTEPGDLFDGLDSEEEKHGEEEAQSSKDEVPPHGADRKKQETGSGRANGEVLPTPGREPPTPIHDLSASDFLKKLDSQISLSKKAAAQKLRKGESGVPGENSGLHLSSPRMQQRAVLGPVPLTRTSRTRTLRDQEDEIFKL</sequence>
<feature type="compositionally biased region" description="Basic and acidic residues" evidence="1">
    <location>
        <begin position="192"/>
        <end position="218"/>
    </location>
</feature>
<dbReference type="AlphaFoldDB" id="A0A8U0NE12"/>
<feature type="signal peptide" evidence="2">
    <location>
        <begin position="1"/>
        <end position="21"/>
    </location>
</feature>
<evidence type="ECO:0000256" key="1">
    <source>
        <dbReference type="SAM" id="MobiDB-lite"/>
    </source>
</evidence>
<dbReference type="OrthoDB" id="2107166at2759"/>
<dbReference type="CTD" id="388695"/>
<organism evidence="3 4">
    <name type="scientific">Mustela putorius furo</name>
    <name type="common">European domestic ferret</name>
    <name type="synonym">Mustela furo</name>
    <dbReference type="NCBI Taxonomy" id="9669"/>
    <lineage>
        <taxon>Eukaryota</taxon>
        <taxon>Metazoa</taxon>
        <taxon>Chordata</taxon>
        <taxon>Craniata</taxon>
        <taxon>Vertebrata</taxon>
        <taxon>Euteleostomi</taxon>
        <taxon>Mammalia</taxon>
        <taxon>Eutheria</taxon>
        <taxon>Laurasiatheria</taxon>
        <taxon>Carnivora</taxon>
        <taxon>Caniformia</taxon>
        <taxon>Musteloidea</taxon>
        <taxon>Mustelidae</taxon>
        <taxon>Mustelinae</taxon>
        <taxon>Mustela</taxon>
    </lineage>
</organism>
<evidence type="ECO:0000313" key="4">
    <source>
        <dbReference type="RefSeq" id="XP_004776802.2"/>
    </source>
</evidence>
<evidence type="ECO:0000256" key="2">
    <source>
        <dbReference type="SAM" id="SignalP"/>
    </source>
</evidence>
<dbReference type="PANTHER" id="PTHR20932">
    <property type="entry name" value="LYSM AND PUTATIVE PEPTIDOGLYCAN-BINDING DOMAIN-CONTAINING PROTEIN"/>
    <property type="match status" value="1"/>
</dbReference>
<accession>A0A8U0NE12</accession>
<dbReference type="GeneID" id="101674599"/>
<gene>
    <name evidence="4" type="primary">LYSMD1</name>
</gene>
<feature type="chain" id="PRO_5035725036" evidence="2">
    <location>
        <begin position="22"/>
        <end position="318"/>
    </location>
</feature>
<dbReference type="Proteomes" id="UP000000715">
    <property type="component" value="Unplaced"/>
</dbReference>
<dbReference type="KEGG" id="mpuf:101674599"/>
<dbReference type="PANTHER" id="PTHR20932:SF2">
    <property type="entry name" value="AND PUTATIVE PEPTIDOGLYCAN-BINDING DOMAIN-CONTAINING PROTEIN 1-RELATED"/>
    <property type="match status" value="1"/>
</dbReference>
<keyword evidence="3" id="KW-1185">Reference proteome</keyword>
<feature type="compositionally biased region" description="Basic and acidic residues" evidence="1">
    <location>
        <begin position="307"/>
        <end position="318"/>
    </location>
</feature>
<proteinExistence type="predicted"/>